<dbReference type="PANTHER" id="PTHR43252:SF7">
    <property type="entry name" value="TRANSCRIPTIONAL REGULATOR YQJI"/>
    <property type="match status" value="1"/>
</dbReference>
<evidence type="ECO:0000259" key="1">
    <source>
        <dbReference type="Pfam" id="PF03551"/>
    </source>
</evidence>
<dbReference type="OrthoDB" id="9808017at2"/>
<dbReference type="InterPro" id="IPR005149">
    <property type="entry name" value="Tscrpt_reg_PadR_N"/>
</dbReference>
<dbReference type="Pfam" id="PF03551">
    <property type="entry name" value="PadR"/>
    <property type="match status" value="1"/>
</dbReference>
<proteinExistence type="predicted"/>
<evidence type="ECO:0000313" key="3">
    <source>
        <dbReference type="Proteomes" id="UP000031189"/>
    </source>
</evidence>
<reference evidence="2 3" key="1">
    <citation type="submission" date="2014-12" db="EMBL/GenBank/DDBJ databases">
        <title>Draft genome sequence of Terrisporobacter sp. 08-306576, isolated from the blood culture of a bacteremia patient.</title>
        <authorList>
            <person name="Lund L.C."/>
            <person name="Sydenham T.V."/>
            <person name="Hogh S.V."/>
            <person name="Skov M.N."/>
            <person name="Kemp M."/>
            <person name="Justesen U.S."/>
        </authorList>
    </citation>
    <scope>NUCLEOTIDE SEQUENCE [LARGE SCALE GENOMIC DNA]</scope>
    <source>
        <strain evidence="2 3">08-306576</strain>
    </source>
</reference>
<dbReference type="InterPro" id="IPR036390">
    <property type="entry name" value="WH_DNA-bd_sf"/>
</dbReference>
<dbReference type="SUPFAM" id="SSF46785">
    <property type="entry name" value="Winged helix' DNA-binding domain"/>
    <property type="match status" value="1"/>
</dbReference>
<keyword evidence="2" id="KW-0238">DNA-binding</keyword>
<feature type="domain" description="Transcription regulator PadR N-terminal" evidence="1">
    <location>
        <begin position="17"/>
        <end position="89"/>
    </location>
</feature>
<dbReference type="Proteomes" id="UP000031189">
    <property type="component" value="Unassembled WGS sequence"/>
</dbReference>
<dbReference type="PANTHER" id="PTHR43252">
    <property type="entry name" value="TRANSCRIPTIONAL REGULATOR YQJI"/>
    <property type="match status" value="1"/>
</dbReference>
<name>A0A0B3W0M8_9FIRM</name>
<dbReference type="AlphaFoldDB" id="A0A0B3W0M8"/>
<dbReference type="GO" id="GO:0003677">
    <property type="term" value="F:DNA binding"/>
    <property type="evidence" value="ECO:0007669"/>
    <property type="project" value="UniProtKB-KW"/>
</dbReference>
<dbReference type="RefSeq" id="WP_039678225.1">
    <property type="nucleotide sequence ID" value="NZ_JAWGXO010000016.1"/>
</dbReference>
<keyword evidence="3" id="KW-1185">Reference proteome</keyword>
<sequence length="110" mass="12857">MLILNKELIKGSTVTLILNALKKEPMYGYGMIKEIENKSGGVFLFKEGTLYPILHDLEKNKFIESFWSSENGRRRKYYKVTKKGLAELSKRENEWNVFSKTMNLVLGEQY</sequence>
<gene>
    <name evidence="2" type="ORF">QX51_01910</name>
</gene>
<organism evidence="2 3">
    <name type="scientific">Terrisporobacter othiniensis</name>
    <dbReference type="NCBI Taxonomy" id="1577792"/>
    <lineage>
        <taxon>Bacteria</taxon>
        <taxon>Bacillati</taxon>
        <taxon>Bacillota</taxon>
        <taxon>Clostridia</taxon>
        <taxon>Peptostreptococcales</taxon>
        <taxon>Peptostreptococcaceae</taxon>
        <taxon>Terrisporobacter</taxon>
    </lineage>
</organism>
<accession>A0A0B3W0M8</accession>
<dbReference type="Gene3D" id="1.10.10.10">
    <property type="entry name" value="Winged helix-like DNA-binding domain superfamily/Winged helix DNA-binding domain"/>
    <property type="match status" value="1"/>
</dbReference>
<dbReference type="EMBL" id="JWHR01000026">
    <property type="protein sequence ID" value="KHS58578.1"/>
    <property type="molecule type" value="Genomic_DNA"/>
</dbReference>
<evidence type="ECO:0000313" key="2">
    <source>
        <dbReference type="EMBL" id="KHS58578.1"/>
    </source>
</evidence>
<comment type="caution">
    <text evidence="2">The sequence shown here is derived from an EMBL/GenBank/DDBJ whole genome shotgun (WGS) entry which is preliminary data.</text>
</comment>
<dbReference type="InterPro" id="IPR036388">
    <property type="entry name" value="WH-like_DNA-bd_sf"/>
</dbReference>
<protein>
    <submittedName>
        <fullName evidence="2">DNA-binding protein</fullName>
    </submittedName>
</protein>
<dbReference type="STRING" id="1577792.QX51_01910"/>